<gene>
    <name evidence="2" type="ORF">DC20_07955</name>
</gene>
<keyword evidence="1" id="KW-1133">Transmembrane helix</keyword>
<dbReference type="AlphaFoldDB" id="A0A0P0C2M5"/>
<keyword evidence="1" id="KW-0812">Transmembrane</keyword>
<dbReference type="STRING" id="512763.DC20_07955"/>
<feature type="transmembrane region" description="Helical" evidence="1">
    <location>
        <begin position="52"/>
        <end position="74"/>
    </location>
</feature>
<name>A0A0P0C2M5_9BACT</name>
<proteinExistence type="predicted"/>
<keyword evidence="3" id="KW-1185">Reference proteome</keyword>
<feature type="transmembrane region" description="Helical" evidence="1">
    <location>
        <begin position="12"/>
        <end position="32"/>
    </location>
</feature>
<evidence type="ECO:0000313" key="2">
    <source>
        <dbReference type="EMBL" id="ALI98924.1"/>
    </source>
</evidence>
<reference evidence="2 3" key="1">
    <citation type="submission" date="2015-08" db="EMBL/GenBank/DDBJ databases">
        <title>Complete genome sequence of Rufibacter tibetensis strain 1351t, a radiation-resistant bacterium from tibet plateau.</title>
        <authorList>
            <person name="Dai J."/>
        </authorList>
    </citation>
    <scope>NUCLEOTIDE SEQUENCE [LARGE SCALE GENOMIC DNA]</scope>
    <source>
        <strain evidence="2 3">1351</strain>
    </source>
</reference>
<accession>A0A0P0C2M5</accession>
<evidence type="ECO:0000313" key="3">
    <source>
        <dbReference type="Proteomes" id="UP000061382"/>
    </source>
</evidence>
<dbReference type="PATRIC" id="fig|512763.3.peg.1750"/>
<keyword evidence="1" id="KW-0472">Membrane</keyword>
<sequence length="75" mass="9062">MVVNGFWKTKKMLKWVYVHKVCFLLVEEYRFISRYNYLNYLLVGIDLQAKNGQLEVACTILTPYLSFVFVYVYMF</sequence>
<organism evidence="2 3">
    <name type="scientific">Rufibacter tibetensis</name>
    <dbReference type="NCBI Taxonomy" id="512763"/>
    <lineage>
        <taxon>Bacteria</taxon>
        <taxon>Pseudomonadati</taxon>
        <taxon>Bacteroidota</taxon>
        <taxon>Cytophagia</taxon>
        <taxon>Cytophagales</taxon>
        <taxon>Hymenobacteraceae</taxon>
        <taxon>Rufibacter</taxon>
    </lineage>
</organism>
<dbReference type="KEGG" id="rti:DC20_07955"/>
<dbReference type="EMBL" id="CP012643">
    <property type="protein sequence ID" value="ALI98924.1"/>
    <property type="molecule type" value="Genomic_DNA"/>
</dbReference>
<evidence type="ECO:0000256" key="1">
    <source>
        <dbReference type="SAM" id="Phobius"/>
    </source>
</evidence>
<dbReference type="Proteomes" id="UP000061382">
    <property type="component" value="Chromosome"/>
</dbReference>
<protein>
    <submittedName>
        <fullName evidence="2">Uncharacterized protein</fullName>
    </submittedName>
</protein>